<dbReference type="PANTHER" id="PTHR46632">
    <property type="entry name" value="E3 UBIQUITIN-PROTEIN LIGASE SINA-LIKE 4"/>
    <property type="match status" value="1"/>
</dbReference>
<evidence type="ECO:0000259" key="7">
    <source>
        <dbReference type="PROSITE" id="PS50089"/>
    </source>
</evidence>
<dbReference type="Gene3D" id="3.30.40.10">
    <property type="entry name" value="Zinc/RING finger domain, C3HC4 (zinc finger)"/>
    <property type="match status" value="1"/>
</dbReference>
<evidence type="ECO:0000256" key="5">
    <source>
        <dbReference type="SAM" id="Coils"/>
    </source>
</evidence>
<organism evidence="8 9">
    <name type="scientific">Trema orientale</name>
    <name type="common">Charcoal tree</name>
    <name type="synonym">Celtis orientalis</name>
    <dbReference type="NCBI Taxonomy" id="63057"/>
    <lineage>
        <taxon>Eukaryota</taxon>
        <taxon>Viridiplantae</taxon>
        <taxon>Streptophyta</taxon>
        <taxon>Embryophyta</taxon>
        <taxon>Tracheophyta</taxon>
        <taxon>Spermatophyta</taxon>
        <taxon>Magnoliopsida</taxon>
        <taxon>eudicotyledons</taxon>
        <taxon>Gunneridae</taxon>
        <taxon>Pentapetalae</taxon>
        <taxon>rosids</taxon>
        <taxon>fabids</taxon>
        <taxon>Rosales</taxon>
        <taxon>Cannabaceae</taxon>
        <taxon>Trema</taxon>
    </lineage>
</organism>
<feature type="region of interest" description="Disordered" evidence="6">
    <location>
        <begin position="79"/>
        <end position="126"/>
    </location>
</feature>
<keyword evidence="9" id="KW-1185">Reference proteome</keyword>
<dbReference type="Proteomes" id="UP000237000">
    <property type="component" value="Unassembled WGS sequence"/>
</dbReference>
<evidence type="ECO:0000313" key="9">
    <source>
        <dbReference type="Proteomes" id="UP000237000"/>
    </source>
</evidence>
<protein>
    <submittedName>
        <fullName evidence="8">E3 ubiquitin-protein ligase SIN-like</fullName>
    </submittedName>
</protein>
<evidence type="ECO:0000256" key="4">
    <source>
        <dbReference type="PROSITE-ProRule" id="PRU00175"/>
    </source>
</evidence>
<proteinExistence type="predicted"/>
<evidence type="ECO:0000256" key="6">
    <source>
        <dbReference type="SAM" id="MobiDB-lite"/>
    </source>
</evidence>
<evidence type="ECO:0000256" key="3">
    <source>
        <dbReference type="ARBA" id="ARBA00022833"/>
    </source>
</evidence>
<accession>A0A2P5CBS4</accession>
<dbReference type="PROSITE" id="PS50089">
    <property type="entry name" value="ZF_RING_2"/>
    <property type="match status" value="1"/>
</dbReference>
<dbReference type="InterPro" id="IPR013083">
    <property type="entry name" value="Znf_RING/FYVE/PHD"/>
</dbReference>
<dbReference type="OrthoDB" id="4788989at2759"/>
<dbReference type="InParanoid" id="A0A2P5CBS4"/>
<keyword evidence="3" id="KW-0862">Zinc</keyword>
<dbReference type="SUPFAM" id="SSF57850">
    <property type="entry name" value="RING/U-box"/>
    <property type="match status" value="1"/>
</dbReference>
<feature type="domain" description="RING-type" evidence="7">
    <location>
        <begin position="20"/>
        <end position="56"/>
    </location>
</feature>
<keyword evidence="2 4" id="KW-0863">Zinc-finger</keyword>
<dbReference type="InterPro" id="IPR044286">
    <property type="entry name" value="SINL_plant"/>
</dbReference>
<feature type="coiled-coil region" evidence="5">
    <location>
        <begin position="199"/>
        <end position="251"/>
    </location>
</feature>
<gene>
    <name evidence="8" type="ORF">TorRG33x02_291070</name>
</gene>
<dbReference type="Pfam" id="PF21362">
    <property type="entry name" value="Sina_RING"/>
    <property type="match status" value="1"/>
</dbReference>
<evidence type="ECO:0000256" key="2">
    <source>
        <dbReference type="ARBA" id="ARBA00022771"/>
    </source>
</evidence>
<comment type="caution">
    <text evidence="8">The sequence shown here is derived from an EMBL/GenBank/DDBJ whole genome shotgun (WGS) entry which is preliminary data.</text>
</comment>
<dbReference type="InterPro" id="IPR001841">
    <property type="entry name" value="Znf_RING"/>
</dbReference>
<dbReference type="PANTHER" id="PTHR46632:SF16">
    <property type="entry name" value="E3 UBIQUITIN-PROTEIN LIGASE SINA-LIKE 10"/>
    <property type="match status" value="1"/>
</dbReference>
<dbReference type="STRING" id="63057.A0A2P5CBS4"/>
<keyword evidence="1" id="KW-0479">Metal-binding</keyword>
<reference evidence="9" key="1">
    <citation type="submission" date="2016-06" db="EMBL/GenBank/DDBJ databases">
        <title>Parallel loss of symbiosis genes in relatives of nitrogen-fixing non-legume Parasponia.</title>
        <authorList>
            <person name="Van Velzen R."/>
            <person name="Holmer R."/>
            <person name="Bu F."/>
            <person name="Rutten L."/>
            <person name="Van Zeijl A."/>
            <person name="Liu W."/>
            <person name="Santuari L."/>
            <person name="Cao Q."/>
            <person name="Sharma T."/>
            <person name="Shen D."/>
            <person name="Roswanjaya Y."/>
            <person name="Wardhani T."/>
            <person name="Kalhor M.S."/>
            <person name="Jansen J."/>
            <person name="Van den Hoogen J."/>
            <person name="Gungor B."/>
            <person name="Hartog M."/>
            <person name="Hontelez J."/>
            <person name="Verver J."/>
            <person name="Yang W.-C."/>
            <person name="Schijlen E."/>
            <person name="Repin R."/>
            <person name="Schilthuizen M."/>
            <person name="Schranz E."/>
            <person name="Heidstra R."/>
            <person name="Miyata K."/>
            <person name="Fedorova E."/>
            <person name="Kohlen W."/>
            <person name="Bisseling T."/>
            <person name="Smit S."/>
            <person name="Geurts R."/>
        </authorList>
    </citation>
    <scope>NUCLEOTIDE SEQUENCE [LARGE SCALE GENOMIC DNA]</scope>
    <source>
        <strain evidence="9">cv. RG33-2</strain>
    </source>
</reference>
<dbReference type="InterPro" id="IPR049548">
    <property type="entry name" value="Sina-like_RING"/>
</dbReference>
<dbReference type="AlphaFoldDB" id="A0A2P5CBS4"/>
<evidence type="ECO:0000313" key="8">
    <source>
        <dbReference type="EMBL" id="PON58509.1"/>
    </source>
</evidence>
<dbReference type="EMBL" id="JXTC01000385">
    <property type="protein sequence ID" value="PON58509.1"/>
    <property type="molecule type" value="Genomic_DNA"/>
</dbReference>
<feature type="compositionally biased region" description="Polar residues" evidence="6">
    <location>
        <begin position="110"/>
        <end position="126"/>
    </location>
</feature>
<sequence length="294" mass="32363">MAESSKRTQEDGIDTDVFDCHICFDTLTIPFFQCENGHLACSSCCTKLKNMCPSCSFSIGYNRFRAIEKVLEADKVPHNAGANKRMNSETGVPFSPSEKRTNTDGGHVESGSTSALPSANPVGTMTSSAWKRMPPPLMASQRISGIHAPISSPAELQGLAASQQDNAILGNLGKEELGAMALNSGLQATFFTRLLWDQCKLLEEVVSKKTSELEAANKRIIALDNELGTRIKALEAAKQRNTELEKRLRNDKIWSDYREAQLCQKYENELYSSHVALKAERAKVAELKKTTSSR</sequence>
<name>A0A2P5CBS4_TREOI</name>
<keyword evidence="5" id="KW-0175">Coiled coil</keyword>
<dbReference type="GO" id="GO:0008270">
    <property type="term" value="F:zinc ion binding"/>
    <property type="evidence" value="ECO:0007669"/>
    <property type="project" value="UniProtKB-KW"/>
</dbReference>
<evidence type="ECO:0000256" key="1">
    <source>
        <dbReference type="ARBA" id="ARBA00022723"/>
    </source>
</evidence>
<dbReference type="CDD" id="cd16571">
    <property type="entry name" value="RING-HC_SIAHs"/>
    <property type="match status" value="1"/>
</dbReference>